<dbReference type="InterPro" id="IPR012934">
    <property type="entry name" value="Znf_AD"/>
</dbReference>
<keyword evidence="1" id="KW-0862">Zinc</keyword>
<name>A0AAV1KZL7_9NEOP</name>
<evidence type="ECO:0000256" key="2">
    <source>
        <dbReference type="SAM" id="MobiDB-lite"/>
    </source>
</evidence>
<keyword evidence="1" id="KW-0863">Zinc-finger</keyword>
<dbReference type="Pfam" id="PF07776">
    <property type="entry name" value="zf-AD"/>
    <property type="match status" value="1"/>
</dbReference>
<comment type="caution">
    <text evidence="4">The sequence shown here is derived from an EMBL/GenBank/DDBJ whole genome shotgun (WGS) entry which is preliminary data.</text>
</comment>
<evidence type="ECO:0000259" key="3">
    <source>
        <dbReference type="PROSITE" id="PS51915"/>
    </source>
</evidence>
<proteinExistence type="predicted"/>
<feature type="binding site" evidence="1">
    <location>
        <position position="70"/>
    </location>
    <ligand>
        <name>Zn(2+)</name>
        <dbReference type="ChEBI" id="CHEBI:29105"/>
    </ligand>
</feature>
<dbReference type="SMART" id="SM00868">
    <property type="entry name" value="zf-AD"/>
    <property type="match status" value="1"/>
</dbReference>
<accession>A0AAV1KZL7</accession>
<feature type="region of interest" description="Disordered" evidence="2">
    <location>
        <begin position="166"/>
        <end position="187"/>
    </location>
</feature>
<feature type="compositionally biased region" description="Basic and acidic residues" evidence="2">
    <location>
        <begin position="172"/>
        <end position="187"/>
    </location>
</feature>
<keyword evidence="1" id="KW-0479">Metal-binding</keyword>
<sequence length="238" mass="27217">MDNFKANSIEENFPNVCRCCLAEGCYKDISSEYFIAGKKEVYAEMLKDVFNLEISYQKYGGPSRHSRLICENCIGKLRDAREFKYKVLASEKSFIKFLDDLQINVKEEENTENNQEDDIILENCAIKLEPELDTENDIESCDNDVLENSQVIYYDDVMGVKLESELNDDNEIESHETSEDQTDGNHKDTFENLQLQLNKDLNKLLTGGVNVCDKRKSTTESNTKSKKPKSADEGTSKL</sequence>
<feature type="domain" description="ZAD" evidence="3">
    <location>
        <begin position="15"/>
        <end position="97"/>
    </location>
</feature>
<keyword evidence="5" id="KW-1185">Reference proteome</keyword>
<feature type="region of interest" description="Disordered" evidence="2">
    <location>
        <begin position="212"/>
        <end position="238"/>
    </location>
</feature>
<feature type="binding site" evidence="1">
    <location>
        <position position="17"/>
    </location>
    <ligand>
        <name>Zn(2+)</name>
        <dbReference type="ChEBI" id="CHEBI:29105"/>
    </ligand>
</feature>
<dbReference type="GO" id="GO:0005634">
    <property type="term" value="C:nucleus"/>
    <property type="evidence" value="ECO:0007669"/>
    <property type="project" value="InterPro"/>
</dbReference>
<evidence type="ECO:0000313" key="5">
    <source>
        <dbReference type="Proteomes" id="UP001314205"/>
    </source>
</evidence>
<gene>
    <name evidence="4" type="ORF">PARMNEM_LOCUS8326</name>
</gene>
<dbReference type="Proteomes" id="UP001314205">
    <property type="component" value="Unassembled WGS sequence"/>
</dbReference>
<feature type="binding site" evidence="1">
    <location>
        <position position="20"/>
    </location>
    <ligand>
        <name>Zn(2+)</name>
        <dbReference type="ChEBI" id="CHEBI:29105"/>
    </ligand>
</feature>
<reference evidence="4 5" key="1">
    <citation type="submission" date="2023-11" db="EMBL/GenBank/DDBJ databases">
        <authorList>
            <person name="Hedman E."/>
            <person name="Englund M."/>
            <person name="Stromberg M."/>
            <person name="Nyberg Akerstrom W."/>
            <person name="Nylinder S."/>
            <person name="Jareborg N."/>
            <person name="Kallberg Y."/>
            <person name="Kronander E."/>
        </authorList>
    </citation>
    <scope>NUCLEOTIDE SEQUENCE [LARGE SCALE GENOMIC DNA]</scope>
</reference>
<organism evidence="4 5">
    <name type="scientific">Parnassius mnemosyne</name>
    <name type="common">clouded apollo</name>
    <dbReference type="NCBI Taxonomy" id="213953"/>
    <lineage>
        <taxon>Eukaryota</taxon>
        <taxon>Metazoa</taxon>
        <taxon>Ecdysozoa</taxon>
        <taxon>Arthropoda</taxon>
        <taxon>Hexapoda</taxon>
        <taxon>Insecta</taxon>
        <taxon>Pterygota</taxon>
        <taxon>Neoptera</taxon>
        <taxon>Endopterygota</taxon>
        <taxon>Lepidoptera</taxon>
        <taxon>Glossata</taxon>
        <taxon>Ditrysia</taxon>
        <taxon>Papilionoidea</taxon>
        <taxon>Papilionidae</taxon>
        <taxon>Parnassiinae</taxon>
        <taxon>Parnassini</taxon>
        <taxon>Parnassius</taxon>
        <taxon>Driopa</taxon>
    </lineage>
</organism>
<dbReference type="Gene3D" id="3.40.1800.20">
    <property type="match status" value="1"/>
</dbReference>
<dbReference type="EMBL" id="CAVLGL010000082">
    <property type="protein sequence ID" value="CAK1587517.1"/>
    <property type="molecule type" value="Genomic_DNA"/>
</dbReference>
<protein>
    <recommendedName>
        <fullName evidence="3">ZAD domain-containing protein</fullName>
    </recommendedName>
</protein>
<feature type="binding site" evidence="1">
    <location>
        <position position="73"/>
    </location>
    <ligand>
        <name>Zn(2+)</name>
        <dbReference type="ChEBI" id="CHEBI:29105"/>
    </ligand>
</feature>
<evidence type="ECO:0000313" key="4">
    <source>
        <dbReference type="EMBL" id="CAK1587517.1"/>
    </source>
</evidence>
<feature type="compositionally biased region" description="Basic and acidic residues" evidence="2">
    <location>
        <begin position="229"/>
        <end position="238"/>
    </location>
</feature>
<dbReference type="PROSITE" id="PS51915">
    <property type="entry name" value="ZAD"/>
    <property type="match status" value="1"/>
</dbReference>
<dbReference type="GO" id="GO:0008270">
    <property type="term" value="F:zinc ion binding"/>
    <property type="evidence" value="ECO:0007669"/>
    <property type="project" value="UniProtKB-UniRule"/>
</dbReference>
<dbReference type="AlphaFoldDB" id="A0AAV1KZL7"/>
<evidence type="ECO:0000256" key="1">
    <source>
        <dbReference type="PROSITE-ProRule" id="PRU01263"/>
    </source>
</evidence>